<sequence>MVSDVNIGTELKEVFIKDKVESEMMWVCARRDNARTTPRSGVSGYYAYRVSSATCSRSEMSLGNPYVGVSVMD</sequence>
<evidence type="ECO:0000313" key="1">
    <source>
        <dbReference type="EMBL" id="KAH1055869.1"/>
    </source>
</evidence>
<dbReference type="EMBL" id="JAIQCV010000010">
    <property type="protein sequence ID" value="KAH1055869.1"/>
    <property type="molecule type" value="Genomic_DNA"/>
</dbReference>
<reference evidence="1 2" key="1">
    <citation type="journal article" date="2021" name="Plant Biotechnol. J.">
        <title>Multi-omics assisted identification of the key and species-specific regulatory components of drought-tolerant mechanisms in Gossypium stocksii.</title>
        <authorList>
            <person name="Yu D."/>
            <person name="Ke L."/>
            <person name="Zhang D."/>
            <person name="Wu Y."/>
            <person name="Sun Y."/>
            <person name="Mei J."/>
            <person name="Sun J."/>
            <person name="Sun Y."/>
        </authorList>
    </citation>
    <scope>NUCLEOTIDE SEQUENCE [LARGE SCALE GENOMIC DNA]</scope>
    <source>
        <strain evidence="2">cv. E1</strain>
        <tissue evidence="1">Leaf</tissue>
    </source>
</reference>
<protein>
    <submittedName>
        <fullName evidence="1">Uncharacterized protein</fullName>
    </submittedName>
</protein>
<dbReference type="Proteomes" id="UP000828251">
    <property type="component" value="Unassembled WGS sequence"/>
</dbReference>
<proteinExistence type="predicted"/>
<accession>A0A9D3ZPL0</accession>
<dbReference type="AlphaFoldDB" id="A0A9D3ZPL0"/>
<keyword evidence="2" id="KW-1185">Reference proteome</keyword>
<name>A0A9D3ZPL0_9ROSI</name>
<comment type="caution">
    <text evidence="1">The sequence shown here is derived from an EMBL/GenBank/DDBJ whole genome shotgun (WGS) entry which is preliminary data.</text>
</comment>
<organism evidence="1 2">
    <name type="scientific">Gossypium stocksii</name>
    <dbReference type="NCBI Taxonomy" id="47602"/>
    <lineage>
        <taxon>Eukaryota</taxon>
        <taxon>Viridiplantae</taxon>
        <taxon>Streptophyta</taxon>
        <taxon>Embryophyta</taxon>
        <taxon>Tracheophyta</taxon>
        <taxon>Spermatophyta</taxon>
        <taxon>Magnoliopsida</taxon>
        <taxon>eudicotyledons</taxon>
        <taxon>Gunneridae</taxon>
        <taxon>Pentapetalae</taxon>
        <taxon>rosids</taxon>
        <taxon>malvids</taxon>
        <taxon>Malvales</taxon>
        <taxon>Malvaceae</taxon>
        <taxon>Malvoideae</taxon>
        <taxon>Gossypium</taxon>
    </lineage>
</organism>
<gene>
    <name evidence="1" type="ORF">J1N35_033934</name>
</gene>
<evidence type="ECO:0000313" key="2">
    <source>
        <dbReference type="Proteomes" id="UP000828251"/>
    </source>
</evidence>